<evidence type="ECO:0000256" key="2">
    <source>
        <dbReference type="ARBA" id="ARBA00002790"/>
    </source>
</evidence>
<dbReference type="InterPro" id="IPR001269">
    <property type="entry name" value="DUS_fam"/>
</dbReference>
<dbReference type="GO" id="GO:0050660">
    <property type="term" value="F:flavin adenine dinucleotide binding"/>
    <property type="evidence" value="ECO:0007669"/>
    <property type="project" value="InterPro"/>
</dbReference>
<feature type="domain" description="DUS-like FMN-binding" evidence="15">
    <location>
        <begin position="24"/>
        <end position="304"/>
    </location>
</feature>
<evidence type="ECO:0000256" key="6">
    <source>
        <dbReference type="ARBA" id="ARBA00022694"/>
    </source>
</evidence>
<evidence type="ECO:0000256" key="10">
    <source>
        <dbReference type="ARBA" id="ARBA00048205"/>
    </source>
</evidence>
<comment type="catalytic activity">
    <reaction evidence="11">
        <text>a 5,6-dihydrouridine in tRNA + NAD(+) = a uridine in tRNA + NADH + H(+)</text>
        <dbReference type="Rhea" id="RHEA:54452"/>
        <dbReference type="Rhea" id="RHEA-COMP:13339"/>
        <dbReference type="Rhea" id="RHEA-COMP:13887"/>
        <dbReference type="ChEBI" id="CHEBI:15378"/>
        <dbReference type="ChEBI" id="CHEBI:57540"/>
        <dbReference type="ChEBI" id="CHEBI:57945"/>
        <dbReference type="ChEBI" id="CHEBI:65315"/>
        <dbReference type="ChEBI" id="CHEBI:74443"/>
    </reaction>
</comment>
<comment type="catalytic activity">
    <reaction evidence="10">
        <text>a 5,6-dihydrouridine in tRNA + NADP(+) = a uridine in tRNA + NADPH + H(+)</text>
        <dbReference type="Rhea" id="RHEA:23624"/>
        <dbReference type="Rhea" id="RHEA-COMP:13339"/>
        <dbReference type="Rhea" id="RHEA-COMP:13887"/>
        <dbReference type="ChEBI" id="CHEBI:15378"/>
        <dbReference type="ChEBI" id="CHEBI:57783"/>
        <dbReference type="ChEBI" id="CHEBI:58349"/>
        <dbReference type="ChEBI" id="CHEBI:65315"/>
        <dbReference type="ChEBI" id="CHEBI:74443"/>
    </reaction>
</comment>
<name>A0A940DIB6_9FIRM</name>
<evidence type="ECO:0000256" key="9">
    <source>
        <dbReference type="ARBA" id="ARBA00023002"/>
    </source>
</evidence>
<dbReference type="GO" id="GO:0017150">
    <property type="term" value="F:tRNA dihydrouridine synthase activity"/>
    <property type="evidence" value="ECO:0007669"/>
    <property type="project" value="InterPro"/>
</dbReference>
<feature type="binding site" evidence="14">
    <location>
        <begin position="231"/>
        <end position="232"/>
    </location>
    <ligand>
        <name>FMN</name>
        <dbReference type="ChEBI" id="CHEBI:58210"/>
    </ligand>
</feature>
<dbReference type="CDD" id="cd02801">
    <property type="entry name" value="DUS_like_FMN"/>
    <property type="match status" value="1"/>
</dbReference>
<evidence type="ECO:0000256" key="14">
    <source>
        <dbReference type="PIRSR" id="PIRSR006621-2"/>
    </source>
</evidence>
<evidence type="ECO:0000256" key="8">
    <source>
        <dbReference type="ARBA" id="ARBA00022884"/>
    </source>
</evidence>
<reference evidence="16" key="2">
    <citation type="journal article" date="2021" name="PeerJ">
        <title>Extensive microbial diversity within the chicken gut microbiome revealed by metagenomics and culture.</title>
        <authorList>
            <person name="Gilroy R."/>
            <person name="Ravi A."/>
            <person name="Getino M."/>
            <person name="Pursley I."/>
            <person name="Horton D.L."/>
            <person name="Alikhan N.F."/>
            <person name="Baker D."/>
            <person name="Gharbi K."/>
            <person name="Hall N."/>
            <person name="Watson M."/>
            <person name="Adriaenssens E.M."/>
            <person name="Foster-Nyarko E."/>
            <person name="Jarju S."/>
            <person name="Secka A."/>
            <person name="Antonio M."/>
            <person name="Oren A."/>
            <person name="Chaudhuri R.R."/>
            <person name="La Ragione R."/>
            <person name="Hildebrand F."/>
            <person name="Pallen M.J."/>
        </authorList>
    </citation>
    <scope>NUCLEOTIDE SEQUENCE</scope>
    <source>
        <strain evidence="16">517</strain>
    </source>
</reference>
<dbReference type="Proteomes" id="UP000727857">
    <property type="component" value="Unassembled WGS sequence"/>
</dbReference>
<dbReference type="EC" id="1.3.1.-" evidence="12"/>
<dbReference type="PIRSF" id="PIRSF006621">
    <property type="entry name" value="Dus"/>
    <property type="match status" value="1"/>
</dbReference>
<dbReference type="PANTHER" id="PTHR45846">
    <property type="entry name" value="TRNA-DIHYDROURIDINE(47) SYNTHASE [NAD(P)(+)]-LIKE"/>
    <property type="match status" value="1"/>
</dbReference>
<keyword evidence="5 12" id="KW-0288">FMN</keyword>
<evidence type="ECO:0000256" key="1">
    <source>
        <dbReference type="ARBA" id="ARBA00001917"/>
    </source>
</evidence>
<evidence type="ECO:0000313" key="16">
    <source>
        <dbReference type="EMBL" id="MBO8423995.1"/>
    </source>
</evidence>
<evidence type="ECO:0000256" key="3">
    <source>
        <dbReference type="ARBA" id="ARBA00022555"/>
    </source>
</evidence>
<feature type="active site" description="Proton donor" evidence="13">
    <location>
        <position position="106"/>
    </location>
</feature>
<reference evidence="16" key="1">
    <citation type="submission" date="2020-10" db="EMBL/GenBank/DDBJ databases">
        <authorList>
            <person name="Gilroy R."/>
        </authorList>
    </citation>
    <scope>NUCLEOTIDE SEQUENCE</scope>
    <source>
        <strain evidence="16">517</strain>
    </source>
</reference>
<comment type="similarity">
    <text evidence="12">Belongs to the dus family.</text>
</comment>
<dbReference type="PROSITE" id="PS01136">
    <property type="entry name" value="UPF0034"/>
    <property type="match status" value="1"/>
</dbReference>
<feature type="binding site" evidence="14">
    <location>
        <position position="176"/>
    </location>
    <ligand>
        <name>FMN</name>
        <dbReference type="ChEBI" id="CHEBI:58210"/>
    </ligand>
</feature>
<feature type="binding site" evidence="14">
    <location>
        <position position="146"/>
    </location>
    <ligand>
        <name>FMN</name>
        <dbReference type="ChEBI" id="CHEBI:58210"/>
    </ligand>
</feature>
<evidence type="ECO:0000256" key="5">
    <source>
        <dbReference type="ARBA" id="ARBA00022643"/>
    </source>
</evidence>
<comment type="function">
    <text evidence="2 12">Catalyzes the synthesis of 5,6-dihydrouridine (D), a modified base found in the D-loop of most tRNAs, via the reduction of the C5-C6 double bond in target uridines.</text>
</comment>
<dbReference type="InterPro" id="IPR013785">
    <property type="entry name" value="Aldolase_TIM"/>
</dbReference>
<evidence type="ECO:0000256" key="13">
    <source>
        <dbReference type="PIRSR" id="PIRSR006621-1"/>
    </source>
</evidence>
<dbReference type="Pfam" id="PF01207">
    <property type="entry name" value="Dus"/>
    <property type="match status" value="1"/>
</dbReference>
<evidence type="ECO:0000256" key="11">
    <source>
        <dbReference type="ARBA" id="ARBA00048802"/>
    </source>
</evidence>
<keyword evidence="8" id="KW-0694">RNA-binding</keyword>
<organism evidence="16 17">
    <name type="scientific">Candidatus Stercoripulliclostridium pullicola</name>
    <dbReference type="NCBI Taxonomy" id="2840953"/>
    <lineage>
        <taxon>Bacteria</taxon>
        <taxon>Bacillati</taxon>
        <taxon>Bacillota</taxon>
        <taxon>Clostridia</taxon>
        <taxon>Eubacteriales</taxon>
        <taxon>Candidatus Stercoripulliclostridium</taxon>
    </lineage>
</organism>
<comment type="caution">
    <text evidence="16">The sequence shown here is derived from an EMBL/GenBank/DDBJ whole genome shotgun (WGS) entry which is preliminary data.</text>
</comment>
<dbReference type="SUPFAM" id="SSF51395">
    <property type="entry name" value="FMN-linked oxidoreductases"/>
    <property type="match status" value="1"/>
</dbReference>
<accession>A0A940DIB6</accession>
<dbReference type="AlphaFoldDB" id="A0A940DIB6"/>
<evidence type="ECO:0000259" key="15">
    <source>
        <dbReference type="Pfam" id="PF01207"/>
    </source>
</evidence>
<evidence type="ECO:0000313" key="17">
    <source>
        <dbReference type="Proteomes" id="UP000727857"/>
    </source>
</evidence>
<keyword evidence="14" id="KW-0547">Nucleotide-binding</keyword>
<dbReference type="GO" id="GO:0000049">
    <property type="term" value="F:tRNA binding"/>
    <property type="evidence" value="ECO:0007669"/>
    <property type="project" value="UniProtKB-KW"/>
</dbReference>
<feature type="binding site" evidence="14">
    <location>
        <position position="76"/>
    </location>
    <ligand>
        <name>FMN</name>
        <dbReference type="ChEBI" id="CHEBI:58210"/>
    </ligand>
</feature>
<comment type="cofactor">
    <cofactor evidence="1 12 14">
        <name>FMN</name>
        <dbReference type="ChEBI" id="CHEBI:58210"/>
    </cofactor>
</comment>
<keyword evidence="6 12" id="KW-0819">tRNA processing</keyword>
<dbReference type="InterPro" id="IPR024036">
    <property type="entry name" value="tRNA-dHydroUridine_Synthase_C"/>
</dbReference>
<sequence>MASERGLKIGNLILDNDLVMPAVAGYSDVGQRVLAYRYGAALAHTEMISAKGLVYGSDNTAALLATDPREKILAVQLFGSEPEFIAKAVKHPAVKKFELIDLNFGCPVPKIVRNGEGSALMRDPVRLKEVVAAAVESAGDRPVTAKIRAGFSGEERNAPEIAAVIESAGAAAVTVHGRTRDMYYSGKSDRGIIKRVKESVSIPVIANGDVTDRDSYLRTLEETGADGVAVARAAMGRPYIFAELGGETPLIDRGALIKEHFEIISAVMPEKVAVNCMKKHIAAYAYGLRGGKELKLKAFAATSAEDIYGVAEDFSRLS</sequence>
<dbReference type="EMBL" id="JADINF010000074">
    <property type="protein sequence ID" value="MBO8423995.1"/>
    <property type="molecule type" value="Genomic_DNA"/>
</dbReference>
<evidence type="ECO:0000256" key="4">
    <source>
        <dbReference type="ARBA" id="ARBA00022630"/>
    </source>
</evidence>
<dbReference type="InterPro" id="IPR018517">
    <property type="entry name" value="tRNA_hU_synthase_CS"/>
</dbReference>
<dbReference type="PANTHER" id="PTHR45846:SF1">
    <property type="entry name" value="TRNA-DIHYDROURIDINE(47) SYNTHASE [NAD(P)(+)]-LIKE"/>
    <property type="match status" value="1"/>
</dbReference>
<keyword evidence="9 12" id="KW-0560">Oxidoreductase</keyword>
<evidence type="ECO:0000256" key="7">
    <source>
        <dbReference type="ARBA" id="ARBA00022857"/>
    </source>
</evidence>
<dbReference type="Gene3D" id="1.10.1200.80">
    <property type="entry name" value="Putative flavin oxidoreducatase, domain 2"/>
    <property type="match status" value="1"/>
</dbReference>
<keyword evidence="3" id="KW-0820">tRNA-binding</keyword>
<keyword evidence="4 12" id="KW-0285">Flavoprotein</keyword>
<evidence type="ECO:0000256" key="12">
    <source>
        <dbReference type="PIRNR" id="PIRNR006621"/>
    </source>
</evidence>
<gene>
    <name evidence="16" type="ORF">IAB16_03140</name>
</gene>
<keyword evidence="7" id="KW-0521">NADP</keyword>
<proteinExistence type="inferred from homology"/>
<dbReference type="InterPro" id="IPR035587">
    <property type="entry name" value="DUS-like_FMN-bd"/>
</dbReference>
<dbReference type="Gene3D" id="3.20.20.70">
    <property type="entry name" value="Aldolase class I"/>
    <property type="match status" value="1"/>
</dbReference>
<protein>
    <recommendedName>
        <fullName evidence="12">tRNA-dihydrouridine synthase</fullName>
        <ecNumber evidence="12">1.3.1.-</ecNumber>
    </recommendedName>
</protein>